<evidence type="ECO:0000313" key="3">
    <source>
        <dbReference type="Proteomes" id="UP000076407"/>
    </source>
</evidence>
<keyword evidence="1" id="KW-1133">Transmembrane helix</keyword>
<dbReference type="Proteomes" id="UP000076407">
    <property type="component" value="Unassembled WGS sequence"/>
</dbReference>
<feature type="transmembrane region" description="Helical" evidence="1">
    <location>
        <begin position="12"/>
        <end position="30"/>
    </location>
</feature>
<keyword evidence="3" id="KW-1185">Reference proteome</keyword>
<evidence type="ECO:0000313" key="2">
    <source>
        <dbReference type="EnsemblMetazoa" id="AQUA014017-PA"/>
    </source>
</evidence>
<name>A0A182XQ71_ANOQN</name>
<dbReference type="AlphaFoldDB" id="A0A182XQ71"/>
<evidence type="ECO:0000256" key="1">
    <source>
        <dbReference type="SAM" id="Phobius"/>
    </source>
</evidence>
<organism evidence="2 3">
    <name type="scientific">Anopheles quadriannulatus</name>
    <name type="common">Mosquito</name>
    <dbReference type="NCBI Taxonomy" id="34691"/>
    <lineage>
        <taxon>Eukaryota</taxon>
        <taxon>Metazoa</taxon>
        <taxon>Ecdysozoa</taxon>
        <taxon>Arthropoda</taxon>
        <taxon>Hexapoda</taxon>
        <taxon>Insecta</taxon>
        <taxon>Pterygota</taxon>
        <taxon>Neoptera</taxon>
        <taxon>Endopterygota</taxon>
        <taxon>Diptera</taxon>
        <taxon>Nematocera</taxon>
        <taxon>Culicoidea</taxon>
        <taxon>Culicidae</taxon>
        <taxon>Anophelinae</taxon>
        <taxon>Anopheles</taxon>
    </lineage>
</organism>
<keyword evidence="1" id="KW-0812">Transmembrane</keyword>
<reference evidence="2" key="1">
    <citation type="submission" date="2020-05" db="UniProtKB">
        <authorList>
            <consortium name="EnsemblMetazoa"/>
        </authorList>
    </citation>
    <scope>IDENTIFICATION</scope>
    <source>
        <strain evidence="2">SANGQUA</strain>
    </source>
</reference>
<sequence length="36" mass="4030">MRLRPCRSRAHYFGFGFFGASAVPVPGYRLHGFATV</sequence>
<accession>A0A182XQ71</accession>
<dbReference type="VEuPathDB" id="VectorBase:AQUA014017"/>
<dbReference type="EnsemblMetazoa" id="AQUA014017-RA">
    <property type="protein sequence ID" value="AQUA014017-PA"/>
    <property type="gene ID" value="AQUA014017"/>
</dbReference>
<protein>
    <submittedName>
        <fullName evidence="2">Uncharacterized protein</fullName>
    </submittedName>
</protein>
<keyword evidence="1" id="KW-0472">Membrane</keyword>
<proteinExistence type="predicted"/>